<keyword evidence="1" id="KW-0812">Transmembrane</keyword>
<proteinExistence type="predicted"/>
<dbReference type="EMBL" id="BSNF01000008">
    <property type="protein sequence ID" value="GLQ07014.1"/>
    <property type="molecule type" value="Genomic_DNA"/>
</dbReference>
<reference evidence="2" key="1">
    <citation type="journal article" date="2014" name="Int. J. Syst. Evol. Microbiol.">
        <title>Complete genome of a new Firmicutes species belonging to the dominant human colonic microbiota ('Ruminococcus bicirculans') reveals two chromosomes and a selective capacity to utilize plant glucans.</title>
        <authorList>
            <consortium name="NISC Comparative Sequencing Program"/>
            <person name="Wegmann U."/>
            <person name="Louis P."/>
            <person name="Goesmann A."/>
            <person name="Henrissat B."/>
            <person name="Duncan S.H."/>
            <person name="Flint H.J."/>
        </authorList>
    </citation>
    <scope>NUCLEOTIDE SEQUENCE</scope>
    <source>
        <strain evidence="2">NBRC 103408</strain>
    </source>
</reference>
<accession>A0ABQ5U6X6</accession>
<keyword evidence="1" id="KW-0472">Membrane</keyword>
<reference evidence="2" key="2">
    <citation type="submission" date="2023-01" db="EMBL/GenBank/DDBJ databases">
        <title>Draft genome sequence of Sneathiella chinensis strain NBRC 103408.</title>
        <authorList>
            <person name="Sun Q."/>
            <person name="Mori K."/>
        </authorList>
    </citation>
    <scope>NUCLEOTIDE SEQUENCE</scope>
    <source>
        <strain evidence="2">NBRC 103408</strain>
    </source>
</reference>
<evidence type="ECO:0000313" key="2">
    <source>
        <dbReference type="EMBL" id="GLQ07014.1"/>
    </source>
</evidence>
<feature type="transmembrane region" description="Helical" evidence="1">
    <location>
        <begin position="83"/>
        <end position="104"/>
    </location>
</feature>
<comment type="caution">
    <text evidence="2">The sequence shown here is derived from an EMBL/GenBank/DDBJ whole genome shotgun (WGS) entry which is preliminary data.</text>
</comment>
<organism evidence="2 3">
    <name type="scientific">Sneathiella chinensis</name>
    <dbReference type="NCBI Taxonomy" id="349750"/>
    <lineage>
        <taxon>Bacteria</taxon>
        <taxon>Pseudomonadati</taxon>
        <taxon>Pseudomonadota</taxon>
        <taxon>Alphaproteobacteria</taxon>
        <taxon>Sneathiellales</taxon>
        <taxon>Sneathiellaceae</taxon>
        <taxon>Sneathiella</taxon>
    </lineage>
</organism>
<feature type="transmembrane region" description="Helical" evidence="1">
    <location>
        <begin position="5"/>
        <end position="25"/>
    </location>
</feature>
<sequence length="111" mass="12346">MGKVILEYGLWTMGALLLGIGYMYLVLGSAPEVTNTLSFFISKIYFIGLFHVGGIIGSILAITFILFDALYLKRKSQPSKPRFTIRAISMLLILVILGASHYLLEKVFDVL</sequence>
<keyword evidence="3" id="KW-1185">Reference proteome</keyword>
<feature type="transmembrane region" description="Helical" evidence="1">
    <location>
        <begin position="45"/>
        <end position="71"/>
    </location>
</feature>
<gene>
    <name evidence="2" type="ORF">GCM10007924_22350</name>
</gene>
<keyword evidence="1" id="KW-1133">Transmembrane helix</keyword>
<protein>
    <submittedName>
        <fullName evidence="2">Uncharacterized protein</fullName>
    </submittedName>
</protein>
<dbReference type="RefSeq" id="WP_169561100.1">
    <property type="nucleotide sequence ID" value="NZ_BSNF01000008.1"/>
</dbReference>
<name>A0ABQ5U6X6_9PROT</name>
<evidence type="ECO:0000313" key="3">
    <source>
        <dbReference type="Proteomes" id="UP001161409"/>
    </source>
</evidence>
<evidence type="ECO:0000256" key="1">
    <source>
        <dbReference type="SAM" id="Phobius"/>
    </source>
</evidence>
<dbReference type="Proteomes" id="UP001161409">
    <property type="component" value="Unassembled WGS sequence"/>
</dbReference>